<evidence type="ECO:0000256" key="3">
    <source>
        <dbReference type="ARBA" id="ARBA00022824"/>
    </source>
</evidence>
<keyword evidence="2" id="KW-0732">Signal</keyword>
<dbReference type="InterPro" id="IPR036607">
    <property type="entry name" value="PRKCSH"/>
</dbReference>
<evidence type="ECO:0000256" key="5">
    <source>
        <dbReference type="SAM" id="MobiDB-lite"/>
    </source>
</evidence>
<name>A0AAV4G0J5_9GAST</name>
<feature type="domain" description="MRH" evidence="6">
    <location>
        <begin position="327"/>
        <end position="426"/>
    </location>
</feature>
<evidence type="ECO:0000313" key="7">
    <source>
        <dbReference type="EMBL" id="GFR78919.1"/>
    </source>
</evidence>
<reference evidence="7 8" key="1">
    <citation type="journal article" date="2021" name="Elife">
        <title>Chloroplast acquisition without the gene transfer in kleptoplastic sea slugs, Plakobranchus ocellatus.</title>
        <authorList>
            <person name="Maeda T."/>
            <person name="Takahashi S."/>
            <person name="Yoshida T."/>
            <person name="Shimamura S."/>
            <person name="Takaki Y."/>
            <person name="Nagai Y."/>
            <person name="Toyoda A."/>
            <person name="Suzuki Y."/>
            <person name="Arimoto A."/>
            <person name="Ishii H."/>
            <person name="Satoh N."/>
            <person name="Nishiyama T."/>
            <person name="Hasebe M."/>
            <person name="Maruyama T."/>
            <person name="Minagawa J."/>
            <person name="Obokata J."/>
            <person name="Shigenobu S."/>
        </authorList>
    </citation>
    <scope>NUCLEOTIDE SEQUENCE [LARGE SCALE GENOMIC DNA]</scope>
</reference>
<dbReference type="Gene3D" id="4.10.400.10">
    <property type="entry name" value="Low-density Lipoprotein Receptor"/>
    <property type="match status" value="1"/>
</dbReference>
<dbReference type="InterPro" id="IPR009011">
    <property type="entry name" value="Man6P_isomerase_rcpt-bd_dom_sf"/>
</dbReference>
<dbReference type="Proteomes" id="UP000762676">
    <property type="component" value="Unassembled WGS sequence"/>
</dbReference>
<dbReference type="InterPro" id="IPR036055">
    <property type="entry name" value="LDL_receptor-like_sf"/>
</dbReference>
<protein>
    <recommendedName>
        <fullName evidence="1">Glucosidase 2 subunit beta</fullName>
    </recommendedName>
</protein>
<evidence type="ECO:0000259" key="6">
    <source>
        <dbReference type="PROSITE" id="PS51914"/>
    </source>
</evidence>
<dbReference type="InterPro" id="IPR028146">
    <property type="entry name" value="PRKCSH_N"/>
</dbReference>
<evidence type="ECO:0000256" key="2">
    <source>
        <dbReference type="ARBA" id="ARBA00022729"/>
    </source>
</evidence>
<dbReference type="Pfam" id="PF13015">
    <property type="entry name" value="PRKCSH_1"/>
    <property type="match status" value="1"/>
</dbReference>
<evidence type="ECO:0000256" key="1">
    <source>
        <dbReference type="ARBA" id="ARBA00022387"/>
    </source>
</evidence>
<dbReference type="CDD" id="cd00112">
    <property type="entry name" value="LDLa"/>
    <property type="match status" value="1"/>
</dbReference>
<dbReference type="InterPro" id="IPR044865">
    <property type="entry name" value="MRH_dom"/>
</dbReference>
<keyword evidence="3" id="KW-0256">Endoplasmic reticulum</keyword>
<keyword evidence="4" id="KW-1015">Disulfide bond</keyword>
<dbReference type="PANTHER" id="PTHR12630">
    <property type="entry name" value="N-LINKED OLIGOSACCHARIDE PROCESSING"/>
    <property type="match status" value="1"/>
</dbReference>
<comment type="caution">
    <text evidence="7">The sequence shown here is derived from an EMBL/GenBank/DDBJ whole genome shotgun (WGS) entry which is preliminary data.</text>
</comment>
<dbReference type="AlphaFoldDB" id="A0AAV4G0J5"/>
<dbReference type="GO" id="GO:0006491">
    <property type="term" value="P:N-glycan processing"/>
    <property type="evidence" value="ECO:0007669"/>
    <property type="project" value="TreeGrafter"/>
</dbReference>
<feature type="compositionally biased region" description="Basic and acidic residues" evidence="5">
    <location>
        <begin position="87"/>
        <end position="108"/>
    </location>
</feature>
<dbReference type="SUPFAM" id="SSF50911">
    <property type="entry name" value="Mannose 6-phosphate receptor domain"/>
    <property type="match status" value="1"/>
</dbReference>
<gene>
    <name evidence="7" type="ORF">ElyMa_004007300</name>
</gene>
<dbReference type="EMBL" id="BMAT01008149">
    <property type="protein sequence ID" value="GFR78919.1"/>
    <property type="molecule type" value="Genomic_DNA"/>
</dbReference>
<dbReference type="InterPro" id="IPR002172">
    <property type="entry name" value="LDrepeatLR_classA_rpt"/>
</dbReference>
<sequence length="426" mass="47626">MQGLCKRKYKTLTLLAVVAGLFYMLQCLSIFRLGELSHARARAWERTNHKTSFQDNEDEQILLTGRKRIVDGEVRMNNGLDEADLLQSRHDAKEDRGAPLKFAEEKHPTPVGAGKGNKREEDETSVERKANEKIENVKDNTNDKSNSKLSISINLRGVHSKDKHLYVVGEDGQFACLSDKKTRIPPQRVNDDFCDCHDGSDEPGTSACPAGSFYCSIQVPGLPPQSISSSKVNDGICDCCDGSDEWAGALLPDSIRIKEGEKLGAVFHAPCSDKCKSIVEIQRKKQLTRERGQKLQRDYIKMAVKDLPNPAKRKKYGPNGVFYSLSKQCFRLRDKAYTYQVCPFSKVEQQPHSGSPTNLGRNAKPVSIEKGQHLLEMVDGDTKLCPFGRARKSKIYMLCDVEEVLLKVTESELCEYTFTLSTPAAC</sequence>
<dbReference type="PROSITE" id="PS51914">
    <property type="entry name" value="MRH"/>
    <property type="match status" value="1"/>
</dbReference>
<evidence type="ECO:0000313" key="8">
    <source>
        <dbReference type="Proteomes" id="UP000762676"/>
    </source>
</evidence>
<feature type="compositionally biased region" description="Basic and acidic residues" evidence="5">
    <location>
        <begin position="117"/>
        <end position="146"/>
    </location>
</feature>
<feature type="region of interest" description="Disordered" evidence="5">
    <location>
        <begin position="86"/>
        <end position="147"/>
    </location>
</feature>
<accession>A0AAV4G0J5</accession>
<evidence type="ECO:0000256" key="4">
    <source>
        <dbReference type="ARBA" id="ARBA00023157"/>
    </source>
</evidence>
<keyword evidence="8" id="KW-1185">Reference proteome</keyword>
<dbReference type="Gene3D" id="2.70.130.10">
    <property type="entry name" value="Mannose-6-phosphate receptor binding domain"/>
    <property type="match status" value="1"/>
</dbReference>
<dbReference type="PANTHER" id="PTHR12630:SF1">
    <property type="entry name" value="GLUCOSIDASE 2 SUBUNIT BETA"/>
    <property type="match status" value="1"/>
</dbReference>
<dbReference type="InterPro" id="IPR039794">
    <property type="entry name" value="Gtb1-like"/>
</dbReference>
<dbReference type="Pfam" id="PF12999">
    <property type="entry name" value="PRKCSH-like"/>
    <property type="match status" value="1"/>
</dbReference>
<proteinExistence type="predicted"/>
<dbReference type="GO" id="GO:0017177">
    <property type="term" value="C:glucosidase II complex"/>
    <property type="evidence" value="ECO:0007669"/>
    <property type="project" value="TreeGrafter"/>
</dbReference>
<organism evidence="7 8">
    <name type="scientific">Elysia marginata</name>
    <dbReference type="NCBI Taxonomy" id="1093978"/>
    <lineage>
        <taxon>Eukaryota</taxon>
        <taxon>Metazoa</taxon>
        <taxon>Spiralia</taxon>
        <taxon>Lophotrochozoa</taxon>
        <taxon>Mollusca</taxon>
        <taxon>Gastropoda</taxon>
        <taxon>Heterobranchia</taxon>
        <taxon>Euthyneura</taxon>
        <taxon>Panpulmonata</taxon>
        <taxon>Sacoglossa</taxon>
        <taxon>Placobranchoidea</taxon>
        <taxon>Plakobranchidae</taxon>
        <taxon>Elysia</taxon>
    </lineage>
</organism>